<dbReference type="SUPFAM" id="SSF54826">
    <property type="entry name" value="Enolase N-terminal domain-like"/>
    <property type="match status" value="1"/>
</dbReference>
<dbReference type="SMART" id="SM00922">
    <property type="entry name" value="MR_MLE"/>
    <property type="match status" value="1"/>
</dbReference>
<dbReference type="SFLD" id="SFLDS00001">
    <property type="entry name" value="Enolase"/>
    <property type="match status" value="1"/>
</dbReference>
<dbReference type="PANTHER" id="PTHR48080">
    <property type="entry name" value="D-GALACTONATE DEHYDRATASE-RELATED"/>
    <property type="match status" value="1"/>
</dbReference>
<feature type="active site" description="Proton acceptor; specific for (R)-substrate epimerization" evidence="5">
    <location>
        <position position="150"/>
    </location>
</feature>
<dbReference type="SFLD" id="SFLDG00180">
    <property type="entry name" value="muconate_cycloisomerase"/>
    <property type="match status" value="1"/>
</dbReference>
<feature type="binding site" evidence="6">
    <location>
        <position position="175"/>
    </location>
    <ligand>
        <name>Mg(2+)</name>
        <dbReference type="ChEBI" id="CHEBI:18420"/>
    </ligand>
</feature>
<dbReference type="InterPro" id="IPR029065">
    <property type="entry name" value="Enolase_C-like"/>
</dbReference>
<evidence type="ECO:0000313" key="10">
    <source>
        <dbReference type="Proteomes" id="UP000249066"/>
    </source>
</evidence>
<comment type="cofactor">
    <cofactor evidence="6 7">
        <name>Mg(2+)</name>
        <dbReference type="ChEBI" id="CHEBI:18420"/>
    </cofactor>
    <text evidence="6 7">Binds 1 Mg(2+) ion per subunit.</text>
</comment>
<dbReference type="GO" id="GO:0016855">
    <property type="term" value="F:racemase and epimerase activity, acting on amino acids and derivatives"/>
    <property type="evidence" value="ECO:0007669"/>
    <property type="project" value="UniProtKB-UniRule"/>
</dbReference>
<comment type="similarity">
    <text evidence="1 7">Belongs to the mandelate racemase/muconate lactonizing enzyme family.</text>
</comment>
<dbReference type="Pfam" id="PF13378">
    <property type="entry name" value="MR_MLE_C"/>
    <property type="match status" value="1"/>
</dbReference>
<dbReference type="GO" id="GO:0046872">
    <property type="term" value="F:metal ion binding"/>
    <property type="evidence" value="ECO:0007669"/>
    <property type="project" value="UniProtKB-KW"/>
</dbReference>
<dbReference type="Gene3D" id="3.20.20.120">
    <property type="entry name" value="Enolase-like C-terminal domain"/>
    <property type="match status" value="1"/>
</dbReference>
<dbReference type="InterPro" id="IPR013342">
    <property type="entry name" value="Mandelate_racemase_C"/>
</dbReference>
<keyword evidence="3 6" id="KW-0460">Magnesium</keyword>
<dbReference type="CDD" id="cd03319">
    <property type="entry name" value="L-Ala-DL-Glu_epimerase"/>
    <property type="match status" value="1"/>
</dbReference>
<evidence type="ECO:0000313" key="9">
    <source>
        <dbReference type="EMBL" id="PZO90062.1"/>
    </source>
</evidence>
<feature type="binding site" evidence="6">
    <location>
        <position position="224"/>
    </location>
    <ligand>
        <name>Mg(2+)</name>
        <dbReference type="ChEBI" id="CHEBI:18420"/>
    </ligand>
</feature>
<evidence type="ECO:0000256" key="3">
    <source>
        <dbReference type="ARBA" id="ARBA00022842"/>
    </source>
</evidence>
<evidence type="ECO:0000256" key="6">
    <source>
        <dbReference type="PIRSR" id="PIRSR634603-3"/>
    </source>
</evidence>
<evidence type="ECO:0000256" key="4">
    <source>
        <dbReference type="ARBA" id="ARBA00023235"/>
    </source>
</evidence>
<protein>
    <recommendedName>
        <fullName evidence="7">Dipeptide epimerase</fullName>
        <ecNumber evidence="7">5.1.1.-</ecNumber>
    </recommendedName>
</protein>
<dbReference type="InterPro" id="IPR029017">
    <property type="entry name" value="Enolase-like_N"/>
</dbReference>
<dbReference type="InterPro" id="IPR013341">
    <property type="entry name" value="Mandelate_racemase_N_dom"/>
</dbReference>
<dbReference type="NCBIfam" id="NF042940">
    <property type="entry name" value="racemase_DgcA"/>
    <property type="match status" value="1"/>
</dbReference>
<dbReference type="InterPro" id="IPR036849">
    <property type="entry name" value="Enolase-like_C_sf"/>
</dbReference>
<keyword evidence="2 6" id="KW-0479">Metal-binding</keyword>
<dbReference type="Gene3D" id="3.30.390.10">
    <property type="entry name" value="Enolase-like, N-terminal domain"/>
    <property type="match status" value="1"/>
</dbReference>
<evidence type="ECO:0000256" key="1">
    <source>
        <dbReference type="ARBA" id="ARBA00008031"/>
    </source>
</evidence>
<reference evidence="9 10" key="1">
    <citation type="submission" date="2017-08" db="EMBL/GenBank/DDBJ databases">
        <title>Infants hospitalized years apart are colonized by the same room-sourced microbial strains.</title>
        <authorList>
            <person name="Brooks B."/>
            <person name="Olm M.R."/>
            <person name="Firek B.A."/>
            <person name="Baker R."/>
            <person name="Thomas B.C."/>
            <person name="Morowitz M.J."/>
            <person name="Banfield J.F."/>
        </authorList>
    </citation>
    <scope>NUCLEOTIDE SEQUENCE [LARGE SCALE GENOMIC DNA]</scope>
    <source>
        <strain evidence="9">S2_018_000_R2_101</strain>
    </source>
</reference>
<sequence length="331" mass="33882">MHRLAVTAVVERFAVAGSFVIARGATQHVDVVVATVGDGAHVGRGEATPVYYEGETAEGCIAAILDRAASAAPLTRASLLETMKPGAARNALDCALWDLEAQRAGRSVAALAGLPEQQAIETAYTISVGAPEAMEAAARAAASRPLLKVKLDGRDDRAKIAAVRRGAPAARLIADANESWGGLDIAAEAAALAALGVEMIEQPVRAGAEERLAGVASPVPLVADESCQSSADLDRCIGRFQGINIKLDKAGGLTEAMRLADAAAAAGLDVMIGCMLCTSLAVAPAALLASRARWVDLDGPLLLAADRAGGFVFEGGRLAPPPVPIWGGQRQ</sequence>
<organism evidence="9 10">
    <name type="scientific">Sphingomonas sanxanigenens</name>
    <dbReference type="NCBI Taxonomy" id="397260"/>
    <lineage>
        <taxon>Bacteria</taxon>
        <taxon>Pseudomonadati</taxon>
        <taxon>Pseudomonadota</taxon>
        <taxon>Alphaproteobacteria</taxon>
        <taxon>Sphingomonadales</taxon>
        <taxon>Sphingomonadaceae</taxon>
        <taxon>Sphingomonas</taxon>
    </lineage>
</organism>
<dbReference type="AlphaFoldDB" id="A0A2W5A9Z1"/>
<dbReference type="InterPro" id="IPR034593">
    <property type="entry name" value="DgoD-like"/>
</dbReference>
<proteinExistence type="inferred from homology"/>
<dbReference type="Proteomes" id="UP000249066">
    <property type="component" value="Unassembled WGS sequence"/>
</dbReference>
<evidence type="ECO:0000256" key="7">
    <source>
        <dbReference type="RuleBase" id="RU366006"/>
    </source>
</evidence>
<accession>A0A2W5A9Z1</accession>
<dbReference type="EC" id="5.1.1.-" evidence="7"/>
<comment type="caution">
    <text evidence="9">The sequence shown here is derived from an EMBL/GenBank/DDBJ whole genome shotgun (WGS) entry which is preliminary data.</text>
</comment>
<name>A0A2W5A9Z1_9SPHN</name>
<dbReference type="SUPFAM" id="SSF51604">
    <property type="entry name" value="Enolase C-terminal domain-like"/>
    <property type="match status" value="1"/>
</dbReference>
<dbReference type="Pfam" id="PF02746">
    <property type="entry name" value="MR_MLE_N"/>
    <property type="match status" value="1"/>
</dbReference>
<dbReference type="InterPro" id="IPR034603">
    <property type="entry name" value="Dipeptide_epimerase"/>
</dbReference>
<feature type="domain" description="Mandelate racemase/muconate lactonizing enzyme C-terminal" evidence="8">
    <location>
        <begin position="131"/>
        <end position="222"/>
    </location>
</feature>
<dbReference type="SFLD" id="SFLDF00010">
    <property type="entry name" value="dipeptide_epimerase"/>
    <property type="match status" value="1"/>
</dbReference>
<keyword evidence="4 7" id="KW-0413">Isomerase</keyword>
<dbReference type="PANTHER" id="PTHR48080:SF3">
    <property type="entry name" value="ENOLASE SUPERFAMILY MEMBER DDB_G0284701"/>
    <property type="match status" value="1"/>
</dbReference>
<dbReference type="EMBL" id="QFNN01000037">
    <property type="protein sequence ID" value="PZO90062.1"/>
    <property type="molecule type" value="Genomic_DNA"/>
</dbReference>
<evidence type="ECO:0000256" key="2">
    <source>
        <dbReference type="ARBA" id="ARBA00022723"/>
    </source>
</evidence>
<evidence type="ECO:0000256" key="5">
    <source>
        <dbReference type="PIRSR" id="PIRSR634603-1"/>
    </source>
</evidence>
<feature type="active site" description="Proton acceptor; specific for (S)-substrate epimerization" evidence="5">
    <location>
        <position position="246"/>
    </location>
</feature>
<feature type="binding site" evidence="6">
    <location>
        <position position="201"/>
    </location>
    <ligand>
        <name>Mg(2+)</name>
        <dbReference type="ChEBI" id="CHEBI:18420"/>
    </ligand>
</feature>
<evidence type="ECO:0000259" key="8">
    <source>
        <dbReference type="SMART" id="SM00922"/>
    </source>
</evidence>
<gene>
    <name evidence="9" type="ORF">DI623_08065</name>
</gene>